<dbReference type="AlphaFoldDB" id="A0ABD7QP10"/>
<dbReference type="PANTHER" id="PTHR23502:SF162">
    <property type="entry name" value="INNER MEMBRANE TRANSPORT PROTEIN YDHC"/>
    <property type="match status" value="1"/>
</dbReference>
<dbReference type="EMBL" id="SLYQ01000001">
    <property type="protein sequence ID" value="TCQ76224.1"/>
    <property type="molecule type" value="Genomic_DNA"/>
</dbReference>
<dbReference type="FunFam" id="1.20.1720.10:FF:000005">
    <property type="entry name" value="Bcr/CflA family efflux transporter"/>
    <property type="match status" value="1"/>
</dbReference>
<feature type="transmembrane region" description="Helical" evidence="8">
    <location>
        <begin position="74"/>
        <end position="92"/>
    </location>
</feature>
<feature type="transmembrane region" description="Helical" evidence="8">
    <location>
        <begin position="41"/>
        <end position="62"/>
    </location>
</feature>
<organism evidence="10 11">
    <name type="scientific">Raoultella ornithinolytica</name>
    <name type="common">Klebsiella ornithinolytica</name>
    <dbReference type="NCBI Taxonomy" id="54291"/>
    <lineage>
        <taxon>Bacteria</taxon>
        <taxon>Pseudomonadati</taxon>
        <taxon>Pseudomonadota</taxon>
        <taxon>Gammaproteobacteria</taxon>
        <taxon>Enterobacterales</taxon>
        <taxon>Enterobacteriaceae</taxon>
        <taxon>Klebsiella/Raoultella group</taxon>
        <taxon>Raoultella</taxon>
    </lineage>
</organism>
<sequence length="394" mass="42236">MQQPGKGFLVWLAGLSVLGFLATDMYLPAFSAIQQDLNTSAASVSASLSVFLAGFALGQLFWGPVSDRYGRKPVLLSGLAIFAVGCLGMLWVEDATLMLALRFVQAIGVCAAAVTWQAMVTDYYPAQRTNRIFATIMPLVGLSPALAPLLGSWLLAHFDWQAIFATLFAITLLLMLPALRLKPVSRPDSSTQKKLTFLALLRSREYSGNVLIYAACSASFFAWLTGSPFILHDMGYGPTAIGLSYVPQTIAFLIGGYGCRAALQKWQGQQLLPWLLVVFAISVATTWLVGLQQDVSIVTLMAPFCVMAIVNGAIYPIVVAQALRPFPQATGRAAALQNTLQLGLCFLTSLLVSTLIATPLLTTTSVMLASIVLAGLGYAMQLRSARLSTQSSHA</sequence>
<dbReference type="Pfam" id="PF07690">
    <property type="entry name" value="MFS_1"/>
    <property type="match status" value="1"/>
</dbReference>
<dbReference type="RefSeq" id="WP_132509862.1">
    <property type="nucleotide sequence ID" value="NZ_SLYQ01000001.1"/>
</dbReference>
<keyword evidence="5 8" id="KW-0812">Transmembrane</keyword>
<dbReference type="InterPro" id="IPR004812">
    <property type="entry name" value="Efflux_drug-R_Bcr/CmlA"/>
</dbReference>
<feature type="transmembrane region" description="Helical" evidence="8">
    <location>
        <begin position="98"/>
        <end position="120"/>
    </location>
</feature>
<evidence type="ECO:0000256" key="6">
    <source>
        <dbReference type="ARBA" id="ARBA00022989"/>
    </source>
</evidence>
<keyword evidence="8" id="KW-0997">Cell inner membrane</keyword>
<proteinExistence type="inferred from homology"/>
<comment type="caution">
    <text evidence="10">The sequence shown here is derived from an EMBL/GenBank/DDBJ whole genome shotgun (WGS) entry which is preliminary data.</text>
</comment>
<feature type="transmembrane region" description="Helical" evidence="8">
    <location>
        <begin position="132"/>
        <end position="154"/>
    </location>
</feature>
<dbReference type="InterPro" id="IPR011701">
    <property type="entry name" value="MFS"/>
</dbReference>
<dbReference type="GO" id="GO:0005886">
    <property type="term" value="C:plasma membrane"/>
    <property type="evidence" value="ECO:0007669"/>
    <property type="project" value="UniProtKB-SubCell"/>
</dbReference>
<dbReference type="Proteomes" id="UP000295263">
    <property type="component" value="Unassembled WGS sequence"/>
</dbReference>
<evidence type="ECO:0000256" key="3">
    <source>
        <dbReference type="ARBA" id="ARBA00022448"/>
    </source>
</evidence>
<feature type="transmembrane region" description="Helical" evidence="8">
    <location>
        <begin position="339"/>
        <end position="357"/>
    </location>
</feature>
<evidence type="ECO:0000256" key="8">
    <source>
        <dbReference type="RuleBase" id="RU365088"/>
    </source>
</evidence>
<dbReference type="SUPFAM" id="SSF103473">
    <property type="entry name" value="MFS general substrate transporter"/>
    <property type="match status" value="1"/>
</dbReference>
<dbReference type="NCBIfam" id="TIGR00710">
    <property type="entry name" value="efflux_Bcr_CflA"/>
    <property type="match status" value="1"/>
</dbReference>
<name>A0ABD7QP10_RAOOR</name>
<evidence type="ECO:0000256" key="1">
    <source>
        <dbReference type="ARBA" id="ARBA00004651"/>
    </source>
</evidence>
<evidence type="ECO:0000256" key="2">
    <source>
        <dbReference type="ARBA" id="ARBA00006236"/>
    </source>
</evidence>
<feature type="transmembrane region" description="Helical" evidence="8">
    <location>
        <begin position="160"/>
        <end position="179"/>
    </location>
</feature>
<keyword evidence="4" id="KW-1003">Cell membrane</keyword>
<feature type="transmembrane region" description="Helical" evidence="8">
    <location>
        <begin position="271"/>
        <end position="289"/>
    </location>
</feature>
<evidence type="ECO:0000259" key="9">
    <source>
        <dbReference type="PROSITE" id="PS50850"/>
    </source>
</evidence>
<gene>
    <name evidence="10" type="ORF">EC841_10133</name>
</gene>
<keyword evidence="3 8" id="KW-0813">Transport</keyword>
<evidence type="ECO:0000256" key="5">
    <source>
        <dbReference type="ARBA" id="ARBA00022692"/>
    </source>
</evidence>
<protein>
    <recommendedName>
        <fullName evidence="8">Bcr/CflA family efflux transporter</fullName>
    </recommendedName>
</protein>
<accession>A0ABD7QP10</accession>
<keyword evidence="6 8" id="KW-1133">Transmembrane helix</keyword>
<comment type="similarity">
    <text evidence="2 8">Belongs to the major facilitator superfamily. Bcr/CmlA family.</text>
</comment>
<evidence type="ECO:0000313" key="11">
    <source>
        <dbReference type="Proteomes" id="UP000295263"/>
    </source>
</evidence>
<feature type="domain" description="Major facilitator superfamily (MFS) profile" evidence="9">
    <location>
        <begin position="8"/>
        <end position="387"/>
    </location>
</feature>
<keyword evidence="7 8" id="KW-0472">Membrane</keyword>
<dbReference type="PANTHER" id="PTHR23502">
    <property type="entry name" value="MAJOR FACILITATOR SUPERFAMILY"/>
    <property type="match status" value="1"/>
</dbReference>
<dbReference type="CDD" id="cd17320">
    <property type="entry name" value="MFS_MdfA_MDR_like"/>
    <property type="match status" value="1"/>
</dbReference>
<evidence type="ECO:0000256" key="4">
    <source>
        <dbReference type="ARBA" id="ARBA00022475"/>
    </source>
</evidence>
<dbReference type="InterPro" id="IPR036259">
    <property type="entry name" value="MFS_trans_sf"/>
</dbReference>
<dbReference type="NCBIfam" id="NF008270">
    <property type="entry name" value="PRK11043.1"/>
    <property type="match status" value="1"/>
</dbReference>
<reference evidence="10 11" key="1">
    <citation type="submission" date="2019-03" db="EMBL/GenBank/DDBJ databases">
        <title>Genomic analyses of the natural microbiome of Caenorhabditis elegans.</title>
        <authorList>
            <person name="Samuel B."/>
        </authorList>
    </citation>
    <scope>NUCLEOTIDE SEQUENCE [LARGE SCALE GENOMIC DNA]</scope>
    <source>
        <strain evidence="10 11">JUb54</strain>
    </source>
</reference>
<evidence type="ECO:0000256" key="7">
    <source>
        <dbReference type="ARBA" id="ARBA00023136"/>
    </source>
</evidence>
<dbReference type="PROSITE" id="PS50850">
    <property type="entry name" value="MFS"/>
    <property type="match status" value="1"/>
</dbReference>
<dbReference type="InterPro" id="IPR020846">
    <property type="entry name" value="MFS_dom"/>
</dbReference>
<comment type="caution">
    <text evidence="8">Lacks conserved residue(s) required for the propagation of feature annotation.</text>
</comment>
<feature type="transmembrane region" description="Helical" evidence="8">
    <location>
        <begin position="363"/>
        <end position="380"/>
    </location>
</feature>
<feature type="transmembrane region" description="Helical" evidence="8">
    <location>
        <begin position="210"/>
        <end position="230"/>
    </location>
</feature>
<feature type="transmembrane region" description="Helical" evidence="8">
    <location>
        <begin position="236"/>
        <end position="259"/>
    </location>
</feature>
<feature type="transmembrane region" description="Helical" evidence="8">
    <location>
        <begin position="295"/>
        <end position="318"/>
    </location>
</feature>
<dbReference type="Gene3D" id="1.20.1720.10">
    <property type="entry name" value="Multidrug resistance protein D"/>
    <property type="match status" value="1"/>
</dbReference>
<comment type="subcellular location">
    <subcellularLocation>
        <location evidence="8">Cell inner membrane</location>
        <topology evidence="8">Multi-pass membrane protein</topology>
    </subcellularLocation>
    <subcellularLocation>
        <location evidence="1">Cell membrane</location>
        <topology evidence="1">Multi-pass membrane protein</topology>
    </subcellularLocation>
</comment>
<evidence type="ECO:0000313" key="10">
    <source>
        <dbReference type="EMBL" id="TCQ76224.1"/>
    </source>
</evidence>